<sequence>MLDITTISAESDLIDQELKEQLSDILKKMKDPVTIKAVVDISREKDLQMASFLKTIVSLSEKLGLELYSPEEGDQVPELDTTFLPVTGLYKAGSYGRCAFHGIPGGKEINSFILAIYNLAGPGQKVSGGLRKKILKLKSKTNIKICVSLSCHHCPGVVAACQQIAILNPDIEAEMIDAALYTDLVAKYNIERVPMIIFNDKEIHMGNKAIEEIVTLLK</sequence>
<accession>A0ABY1C5G5</accession>
<organism evidence="2 3">
    <name type="scientific">Lacrimispora sphenoides JCM 1415</name>
    <dbReference type="NCBI Taxonomy" id="1297793"/>
    <lineage>
        <taxon>Bacteria</taxon>
        <taxon>Bacillati</taxon>
        <taxon>Bacillota</taxon>
        <taxon>Clostridia</taxon>
        <taxon>Lachnospirales</taxon>
        <taxon>Lachnospiraceae</taxon>
        <taxon>Lacrimispora</taxon>
    </lineage>
</organism>
<dbReference type="Proteomes" id="UP000198970">
    <property type="component" value="Chromosome I"/>
</dbReference>
<protein>
    <submittedName>
        <fullName evidence="2">Thioredoxin reductase (NADPH)</fullName>
    </submittedName>
</protein>
<feature type="domain" description="Thioredoxin-like fold" evidence="1">
    <location>
        <begin position="142"/>
        <end position="215"/>
    </location>
</feature>
<proteinExistence type="predicted"/>
<dbReference type="RefSeq" id="WP_242941370.1">
    <property type="nucleotide sequence ID" value="NZ_LT630003.1"/>
</dbReference>
<name>A0ABY1C5G5_9FIRM</name>
<dbReference type="Gene3D" id="3.40.30.80">
    <property type="match status" value="1"/>
</dbReference>
<dbReference type="SUPFAM" id="SSF52833">
    <property type="entry name" value="Thioredoxin-like"/>
    <property type="match status" value="2"/>
</dbReference>
<evidence type="ECO:0000313" key="2">
    <source>
        <dbReference type="EMBL" id="SET69781.1"/>
    </source>
</evidence>
<keyword evidence="3" id="KW-1185">Reference proteome</keyword>
<dbReference type="PANTHER" id="PTHR37170">
    <property type="entry name" value="GLUTAREDOXIN-RELATED"/>
    <property type="match status" value="1"/>
</dbReference>
<evidence type="ECO:0000313" key="3">
    <source>
        <dbReference type="Proteomes" id="UP000198970"/>
    </source>
</evidence>
<gene>
    <name evidence="2" type="ORF">SAMN02745906_1197</name>
</gene>
<dbReference type="Pfam" id="PF13192">
    <property type="entry name" value="Thioredoxin_3"/>
    <property type="match status" value="1"/>
</dbReference>
<dbReference type="EMBL" id="LT630003">
    <property type="protein sequence ID" value="SET69781.1"/>
    <property type="molecule type" value="Genomic_DNA"/>
</dbReference>
<dbReference type="PANTHER" id="PTHR37170:SF1">
    <property type="entry name" value="GLUTAREDOXIN-LIKE PROTEIN"/>
    <property type="match status" value="1"/>
</dbReference>
<reference evidence="2 3" key="1">
    <citation type="submission" date="2016-10" db="EMBL/GenBank/DDBJ databases">
        <authorList>
            <person name="Varghese N."/>
            <person name="Submissions S."/>
        </authorList>
    </citation>
    <scope>NUCLEOTIDE SEQUENCE [LARGE SCALE GENOMIC DNA]</scope>
    <source>
        <strain evidence="2 3">ATCC 19403</strain>
    </source>
</reference>
<evidence type="ECO:0000259" key="1">
    <source>
        <dbReference type="Pfam" id="PF13192"/>
    </source>
</evidence>
<dbReference type="InterPro" id="IPR012336">
    <property type="entry name" value="Thioredoxin-like_fold"/>
</dbReference>
<dbReference type="InterPro" id="IPR036249">
    <property type="entry name" value="Thioredoxin-like_sf"/>
</dbReference>